<evidence type="ECO:0000259" key="1">
    <source>
        <dbReference type="Pfam" id="PF12680"/>
    </source>
</evidence>
<organism evidence="2 3">
    <name type="scientific">Kribbella sandramycini</name>
    <dbReference type="NCBI Taxonomy" id="60450"/>
    <lineage>
        <taxon>Bacteria</taxon>
        <taxon>Bacillati</taxon>
        <taxon>Actinomycetota</taxon>
        <taxon>Actinomycetes</taxon>
        <taxon>Propionibacteriales</taxon>
        <taxon>Kribbellaceae</taxon>
        <taxon>Kribbella</taxon>
    </lineage>
</organism>
<name>A0A841S0S8_9ACTN</name>
<protein>
    <submittedName>
        <fullName evidence="2">Ketosteroid isomerase-like protein</fullName>
    </submittedName>
</protein>
<accession>A0A841S0S8</accession>
<dbReference type="InterPro" id="IPR032710">
    <property type="entry name" value="NTF2-like_dom_sf"/>
</dbReference>
<dbReference type="AlphaFoldDB" id="A0A841S0S8"/>
<dbReference type="GO" id="GO:0016853">
    <property type="term" value="F:isomerase activity"/>
    <property type="evidence" value="ECO:0007669"/>
    <property type="project" value="UniProtKB-KW"/>
</dbReference>
<reference evidence="2 3" key="1">
    <citation type="submission" date="2020-08" db="EMBL/GenBank/DDBJ databases">
        <title>Sequencing the genomes of 1000 actinobacteria strains.</title>
        <authorList>
            <person name="Klenk H.-P."/>
        </authorList>
    </citation>
    <scope>NUCLEOTIDE SEQUENCE [LARGE SCALE GENOMIC DNA]</scope>
    <source>
        <strain evidence="2 3">DSM 15626</strain>
    </source>
</reference>
<evidence type="ECO:0000313" key="3">
    <source>
        <dbReference type="Proteomes" id="UP000553957"/>
    </source>
</evidence>
<dbReference type="PANTHER" id="PTHR41252">
    <property type="entry name" value="BLR2505 PROTEIN"/>
    <property type="match status" value="1"/>
</dbReference>
<proteinExistence type="predicted"/>
<dbReference type="RefSeq" id="WP_202886173.1">
    <property type="nucleotide sequence ID" value="NZ_BAAAGT010000001.1"/>
</dbReference>
<dbReference type="SUPFAM" id="SSF54427">
    <property type="entry name" value="NTF2-like"/>
    <property type="match status" value="1"/>
</dbReference>
<sequence length="130" mass="14127">MTPHELTTSLLQHVGAGETDAAAALFADDVDFFIPRAAELPWVPDVDSAAGMATYFGLLRTHLDGKRFDVERIVADATDAVVIGQLVSTVRATGRDIESRFAIHVGTRDGRITRYHFYEDSLAVAQALVP</sequence>
<feature type="domain" description="SnoaL-like" evidence="1">
    <location>
        <begin position="11"/>
        <end position="115"/>
    </location>
</feature>
<evidence type="ECO:0000313" key="2">
    <source>
        <dbReference type="EMBL" id="MBB6564799.1"/>
    </source>
</evidence>
<dbReference type="PANTHER" id="PTHR41252:SF1">
    <property type="entry name" value="BLR2505 PROTEIN"/>
    <property type="match status" value="1"/>
</dbReference>
<dbReference type="InterPro" id="IPR037401">
    <property type="entry name" value="SnoaL-like"/>
</dbReference>
<dbReference type="Pfam" id="PF12680">
    <property type="entry name" value="SnoaL_2"/>
    <property type="match status" value="1"/>
</dbReference>
<keyword evidence="2" id="KW-0413">Isomerase</keyword>
<dbReference type="Gene3D" id="3.10.450.50">
    <property type="match status" value="1"/>
</dbReference>
<dbReference type="Proteomes" id="UP000553957">
    <property type="component" value="Unassembled WGS sequence"/>
</dbReference>
<gene>
    <name evidence="2" type="ORF">HNR71_000436</name>
</gene>
<comment type="caution">
    <text evidence="2">The sequence shown here is derived from an EMBL/GenBank/DDBJ whole genome shotgun (WGS) entry which is preliminary data.</text>
</comment>
<dbReference type="EMBL" id="JACHKF010000001">
    <property type="protein sequence ID" value="MBB6564799.1"/>
    <property type="molecule type" value="Genomic_DNA"/>
</dbReference>